<feature type="compositionally biased region" description="Basic and acidic residues" evidence="1">
    <location>
        <begin position="1"/>
        <end position="11"/>
    </location>
</feature>
<evidence type="ECO:0000256" key="1">
    <source>
        <dbReference type="SAM" id="MobiDB-lite"/>
    </source>
</evidence>
<protein>
    <submittedName>
        <fullName evidence="2">Uncharacterized protein</fullName>
    </submittedName>
</protein>
<gene>
    <name evidence="2" type="ORF">AV530_001833</name>
</gene>
<keyword evidence="3" id="KW-1185">Reference proteome</keyword>
<organism evidence="2 3">
    <name type="scientific">Patagioenas fasciata monilis</name>
    <dbReference type="NCBI Taxonomy" id="372326"/>
    <lineage>
        <taxon>Eukaryota</taxon>
        <taxon>Metazoa</taxon>
        <taxon>Chordata</taxon>
        <taxon>Craniata</taxon>
        <taxon>Vertebrata</taxon>
        <taxon>Euteleostomi</taxon>
        <taxon>Archelosauria</taxon>
        <taxon>Archosauria</taxon>
        <taxon>Dinosauria</taxon>
        <taxon>Saurischia</taxon>
        <taxon>Theropoda</taxon>
        <taxon>Coelurosauria</taxon>
        <taxon>Aves</taxon>
        <taxon>Neognathae</taxon>
        <taxon>Neoaves</taxon>
        <taxon>Columbimorphae</taxon>
        <taxon>Columbiformes</taxon>
        <taxon>Columbidae</taxon>
        <taxon>Patagioenas</taxon>
    </lineage>
</organism>
<dbReference type="Proteomes" id="UP000190648">
    <property type="component" value="Unassembled WGS sequence"/>
</dbReference>
<dbReference type="EMBL" id="LSYS01006616">
    <property type="protein sequence ID" value="OPJ75160.1"/>
    <property type="molecule type" value="Genomic_DNA"/>
</dbReference>
<accession>A0A1V4JSL4</accession>
<evidence type="ECO:0000313" key="2">
    <source>
        <dbReference type="EMBL" id="OPJ75160.1"/>
    </source>
</evidence>
<sequence>MMLQGDSRDGSFQKPAPVSRRSCRQNELRVLSRTSPVCAARPALPRSPAAAKVNIKYKHHRVQLYQQ</sequence>
<comment type="caution">
    <text evidence="2">The sequence shown here is derived from an EMBL/GenBank/DDBJ whole genome shotgun (WGS) entry which is preliminary data.</text>
</comment>
<name>A0A1V4JSL4_PATFA</name>
<evidence type="ECO:0000313" key="3">
    <source>
        <dbReference type="Proteomes" id="UP000190648"/>
    </source>
</evidence>
<feature type="region of interest" description="Disordered" evidence="1">
    <location>
        <begin position="1"/>
        <end position="26"/>
    </location>
</feature>
<proteinExistence type="predicted"/>
<dbReference type="AlphaFoldDB" id="A0A1V4JSL4"/>
<reference evidence="2 3" key="1">
    <citation type="submission" date="2016-02" db="EMBL/GenBank/DDBJ databases">
        <title>Band-tailed pigeon sequencing and assembly.</title>
        <authorList>
            <person name="Soares A.E."/>
            <person name="Novak B.J."/>
            <person name="Rice E.S."/>
            <person name="O'Connell B."/>
            <person name="Chang D."/>
            <person name="Weber S."/>
            <person name="Shapiro B."/>
        </authorList>
    </citation>
    <scope>NUCLEOTIDE SEQUENCE [LARGE SCALE GENOMIC DNA]</scope>
    <source>
        <strain evidence="2">BTP2013</strain>
        <tissue evidence="2">Blood</tissue>
    </source>
</reference>